<dbReference type="EMBL" id="JAGQDE010000004">
    <property type="protein sequence ID" value="MBQ0958609.1"/>
    <property type="molecule type" value="Genomic_DNA"/>
</dbReference>
<name>A0A940YIR7_9BURK</name>
<dbReference type="SUPFAM" id="SSF53383">
    <property type="entry name" value="PLP-dependent transferases"/>
    <property type="match status" value="1"/>
</dbReference>
<evidence type="ECO:0000259" key="2">
    <source>
        <dbReference type="Pfam" id="PF00266"/>
    </source>
</evidence>
<keyword evidence="3" id="KW-0032">Aminotransferase</keyword>
<proteinExistence type="predicted"/>
<dbReference type="GO" id="GO:0008483">
    <property type="term" value="F:transaminase activity"/>
    <property type="evidence" value="ECO:0007669"/>
    <property type="project" value="UniProtKB-KW"/>
</dbReference>
<dbReference type="Proteomes" id="UP000678374">
    <property type="component" value="Unassembled WGS sequence"/>
</dbReference>
<dbReference type="InterPro" id="IPR015424">
    <property type="entry name" value="PyrdxlP-dep_Trfase"/>
</dbReference>
<dbReference type="RefSeq" id="WP_210801124.1">
    <property type="nucleotide sequence ID" value="NZ_JAGQDE010000004.1"/>
</dbReference>
<dbReference type="PANTHER" id="PTHR43092:SF2">
    <property type="entry name" value="HERCYNYLCYSTEINE SULFOXIDE LYASE"/>
    <property type="match status" value="1"/>
</dbReference>
<organism evidence="3 4">
    <name type="scientific">Ideonella aquatica</name>
    <dbReference type="NCBI Taxonomy" id="2824119"/>
    <lineage>
        <taxon>Bacteria</taxon>
        <taxon>Pseudomonadati</taxon>
        <taxon>Pseudomonadota</taxon>
        <taxon>Betaproteobacteria</taxon>
        <taxon>Burkholderiales</taxon>
        <taxon>Sphaerotilaceae</taxon>
        <taxon>Ideonella</taxon>
    </lineage>
</organism>
<sequence length="382" mass="41915">MRDLFLLDPDITFLNHGSFGACPRPVLEALGRWQREQERNPVAFLGRRSAGLLAAAREALGQAIGARGEDLVFMPNATTGVNVVARSFPLQPGDEVLGTDLEYGACDATWRRVCAQQGAHYRRVEIPLPLRPAQVVQGLRAAVTPRTRLIYLSHITSTTALTLPVTEVCTAARALGIPVLVDGAHAPGQIPLDLAAIGADFYVGNCHKWQCAPKGSAFLHARPEQQAMLHAPVTSWGYTEDSGGHSGFDAYLGRTTFERRMQWQGTRDITPWLTVPDALRFQAAHDWPAVRQRSHALVAQAMQALCRRHGLSPIANEQDWAQMAAIPVPAQDPDALRQRLSEESRIEVPVTTHAGRVFVRVSAQAYTTEQDIQRLLDAPALR</sequence>
<keyword evidence="3" id="KW-0808">Transferase</keyword>
<dbReference type="Gene3D" id="3.90.1150.10">
    <property type="entry name" value="Aspartate Aminotransferase, domain 1"/>
    <property type="match status" value="1"/>
</dbReference>
<evidence type="ECO:0000313" key="4">
    <source>
        <dbReference type="Proteomes" id="UP000678374"/>
    </source>
</evidence>
<dbReference type="AlphaFoldDB" id="A0A940YIR7"/>
<keyword evidence="4" id="KW-1185">Reference proteome</keyword>
<dbReference type="PROSITE" id="PS51257">
    <property type="entry name" value="PROKAR_LIPOPROTEIN"/>
    <property type="match status" value="1"/>
</dbReference>
<dbReference type="InterPro" id="IPR000192">
    <property type="entry name" value="Aminotrans_V_dom"/>
</dbReference>
<dbReference type="InterPro" id="IPR015422">
    <property type="entry name" value="PyrdxlP-dep_Trfase_small"/>
</dbReference>
<feature type="domain" description="Aminotransferase class V" evidence="2">
    <location>
        <begin position="23"/>
        <end position="375"/>
    </location>
</feature>
<dbReference type="Gene3D" id="3.40.640.10">
    <property type="entry name" value="Type I PLP-dependent aspartate aminotransferase-like (Major domain)"/>
    <property type="match status" value="1"/>
</dbReference>
<reference evidence="3" key="1">
    <citation type="submission" date="2021-04" db="EMBL/GenBank/DDBJ databases">
        <title>The genome sequence of Ideonella sp. 4Y11.</title>
        <authorList>
            <person name="Liu Y."/>
        </authorList>
    </citation>
    <scope>NUCLEOTIDE SEQUENCE</scope>
    <source>
        <strain evidence="3">4Y11</strain>
    </source>
</reference>
<dbReference type="Pfam" id="PF00266">
    <property type="entry name" value="Aminotran_5"/>
    <property type="match status" value="1"/>
</dbReference>
<evidence type="ECO:0000313" key="3">
    <source>
        <dbReference type="EMBL" id="MBQ0958609.1"/>
    </source>
</evidence>
<gene>
    <name evidence="3" type="ORF">KAK06_06515</name>
</gene>
<evidence type="ECO:0000256" key="1">
    <source>
        <dbReference type="ARBA" id="ARBA00022898"/>
    </source>
</evidence>
<accession>A0A940YIR7</accession>
<dbReference type="PANTHER" id="PTHR43092">
    <property type="entry name" value="L-CYSTEINE DESULFHYDRASE"/>
    <property type="match status" value="1"/>
</dbReference>
<protein>
    <submittedName>
        <fullName evidence="3">Aminotransferase class V-fold PLP-dependent enzyme</fullName>
    </submittedName>
</protein>
<keyword evidence="1" id="KW-0663">Pyridoxal phosphate</keyword>
<comment type="caution">
    <text evidence="3">The sequence shown here is derived from an EMBL/GenBank/DDBJ whole genome shotgun (WGS) entry which is preliminary data.</text>
</comment>
<dbReference type="InterPro" id="IPR015421">
    <property type="entry name" value="PyrdxlP-dep_Trfase_major"/>
</dbReference>